<accession>A0A0F9IAS6</accession>
<proteinExistence type="predicted"/>
<reference evidence="1" key="1">
    <citation type="journal article" date="2015" name="Nature">
        <title>Complex archaea that bridge the gap between prokaryotes and eukaryotes.</title>
        <authorList>
            <person name="Spang A."/>
            <person name="Saw J.H."/>
            <person name="Jorgensen S.L."/>
            <person name="Zaremba-Niedzwiedzka K."/>
            <person name="Martijn J."/>
            <person name="Lind A.E."/>
            <person name="van Eijk R."/>
            <person name="Schleper C."/>
            <person name="Guy L."/>
            <person name="Ettema T.J."/>
        </authorList>
    </citation>
    <scope>NUCLEOTIDE SEQUENCE</scope>
</reference>
<name>A0A0F9IAS6_9ZZZZ</name>
<sequence>MSDRLNMGSEIGAQITQNRGQVEGFDPKGKFHAELWRGGKCIHREEFANGITDEGKKKIFDLYFLYADVDVPNGTTEKTYIGLVNTGSTLASGDTYVTHAGWTEFTSYTVSASAKRGEWTAGAATGAGTVSITNASPVTFDFTGSGTVDGIFVVSGTTTEIEVQSNVTAGNILWSTGDLAAPLAVVSADQLKITYTVNA</sequence>
<gene>
    <name evidence="1" type="ORF">LCGC14_1603760</name>
</gene>
<dbReference type="EMBL" id="LAZR01012899">
    <property type="protein sequence ID" value="KKM24572.1"/>
    <property type="molecule type" value="Genomic_DNA"/>
</dbReference>
<organism evidence="1">
    <name type="scientific">marine sediment metagenome</name>
    <dbReference type="NCBI Taxonomy" id="412755"/>
    <lineage>
        <taxon>unclassified sequences</taxon>
        <taxon>metagenomes</taxon>
        <taxon>ecological metagenomes</taxon>
    </lineage>
</organism>
<comment type="caution">
    <text evidence="1">The sequence shown here is derived from an EMBL/GenBank/DDBJ whole genome shotgun (WGS) entry which is preliminary data.</text>
</comment>
<evidence type="ECO:0000313" key="1">
    <source>
        <dbReference type="EMBL" id="KKM24572.1"/>
    </source>
</evidence>
<dbReference type="AlphaFoldDB" id="A0A0F9IAS6"/>
<protein>
    <submittedName>
        <fullName evidence="1">Uncharacterized protein</fullName>
    </submittedName>
</protein>